<dbReference type="Proteomes" id="UP000245884">
    <property type="component" value="Unassembled WGS sequence"/>
</dbReference>
<feature type="region of interest" description="Disordered" evidence="2">
    <location>
        <begin position="137"/>
        <end position="174"/>
    </location>
</feature>
<dbReference type="AlphaFoldDB" id="A0A316UL69"/>
<name>A0A316UL69_9BASI</name>
<accession>A0A316UL69</accession>
<proteinExistence type="predicted"/>
<keyword evidence="4" id="KW-1185">Reference proteome</keyword>
<feature type="compositionally biased region" description="Basic and acidic residues" evidence="2">
    <location>
        <begin position="484"/>
        <end position="493"/>
    </location>
</feature>
<keyword evidence="1" id="KW-0175">Coiled coil</keyword>
<feature type="compositionally biased region" description="Low complexity" evidence="2">
    <location>
        <begin position="762"/>
        <end position="772"/>
    </location>
</feature>
<evidence type="ECO:0000313" key="3">
    <source>
        <dbReference type="EMBL" id="PWN25131.1"/>
    </source>
</evidence>
<gene>
    <name evidence="3" type="ORF">BDZ90DRAFT_78869</name>
</gene>
<feature type="region of interest" description="Disordered" evidence="2">
    <location>
        <begin position="352"/>
        <end position="376"/>
    </location>
</feature>
<dbReference type="RefSeq" id="XP_025359743.1">
    <property type="nucleotide sequence ID" value="XM_025509870.1"/>
</dbReference>
<feature type="compositionally biased region" description="Polar residues" evidence="2">
    <location>
        <begin position="785"/>
        <end position="794"/>
    </location>
</feature>
<sequence>MQLDESERKPLNGDPSSTHPAESNGVAMAGPKRAREADEGNTDAMAAREGTALSPTTQRKRQAVASPSPPPVTVSIQDLLGPGPQPRAPQSPLATIAPSLAYMDDADTSTSTGGPLSVPSVASLAPIPLLVDSQQAIPSSSLSSGPSLLDAISGPASSASTQSPPSSPPEIFASQAEVPRIGGWVVPRPKADWEKPLVGEALLELLGGSTSAARESGSEEDEDGISRLRRKDLAAWCNPWLRASMEMEAASQEGDDEDEPLLAFLPQWRSALRAQSGNEQDKAHTSKAAAAAAADSASAPAILPESPALIPSTQPTPPPSGSSSRIMPGSASKSIATEPIAVAEAAPLASSSPAAPVVAPPPAPPSTANGLSSSSSLSLLPKEDVLRRLLSLAEYAPGASARLKDVMLTRVLEGEFGLRPPTTGEEPEVEDALEAVMRLGDTGIVLDDEAKMGEDLVMVATEGNRVDVLGLPRILARRLLDTGKEQNDEKQEDLAPPAPPAIAVTSNDESASSSSVNELSTLRSSLSSLQSAHDAVLSTNSTLTSQLASTQSDLDLIRDLYSSSSSSARSTQLEAETLRGENEKLRLQATEGVRMHAERFRLARVRWEERERELEGRLRLLQGVVTREEEIERRREAARDVAWKRGETERRRREERERREAEELMELRREAAMVAGAIDVAESDGMAEVFAPVETNGPSSPRPALIPAGETAPMLLDVGPDGNDEAPLTTANALDAPALLTTSSSSLPVPSRGADPLDVLTPSDPAPSAAPAEGTLASAFGPSADISQPPTQSS</sequence>
<feature type="coiled-coil region" evidence="1">
    <location>
        <begin position="644"/>
        <end position="671"/>
    </location>
</feature>
<feature type="region of interest" description="Disordered" evidence="2">
    <location>
        <begin position="1"/>
        <end position="119"/>
    </location>
</feature>
<reference evidence="3 4" key="1">
    <citation type="journal article" date="2018" name="Mol. Biol. Evol.">
        <title>Broad Genomic Sampling Reveals a Smut Pathogenic Ancestry of the Fungal Clade Ustilaginomycotina.</title>
        <authorList>
            <person name="Kijpornyongpan T."/>
            <person name="Mondo S.J."/>
            <person name="Barry K."/>
            <person name="Sandor L."/>
            <person name="Lee J."/>
            <person name="Lipzen A."/>
            <person name="Pangilinan J."/>
            <person name="LaButti K."/>
            <person name="Hainaut M."/>
            <person name="Henrissat B."/>
            <person name="Grigoriev I.V."/>
            <person name="Spatafora J.W."/>
            <person name="Aime M.C."/>
        </authorList>
    </citation>
    <scope>NUCLEOTIDE SEQUENCE [LARGE SCALE GENOMIC DNA]</scope>
    <source>
        <strain evidence="3 4">MCA 5214</strain>
    </source>
</reference>
<feature type="compositionally biased region" description="Low complexity" evidence="2">
    <location>
        <begin position="138"/>
        <end position="164"/>
    </location>
</feature>
<evidence type="ECO:0000256" key="1">
    <source>
        <dbReference type="SAM" id="Coils"/>
    </source>
</evidence>
<dbReference type="EMBL" id="KZ819677">
    <property type="protein sequence ID" value="PWN25131.1"/>
    <property type="molecule type" value="Genomic_DNA"/>
</dbReference>
<evidence type="ECO:0000313" key="4">
    <source>
        <dbReference type="Proteomes" id="UP000245884"/>
    </source>
</evidence>
<feature type="region of interest" description="Disordered" evidence="2">
    <location>
        <begin position="484"/>
        <end position="516"/>
    </location>
</feature>
<feature type="compositionally biased region" description="Low complexity" evidence="2">
    <location>
        <begin position="733"/>
        <end position="751"/>
    </location>
</feature>
<feature type="region of interest" description="Disordered" evidence="2">
    <location>
        <begin position="272"/>
        <end position="333"/>
    </location>
</feature>
<evidence type="ECO:0000256" key="2">
    <source>
        <dbReference type="SAM" id="MobiDB-lite"/>
    </source>
</evidence>
<feature type="compositionally biased region" description="Low complexity" evidence="2">
    <location>
        <begin position="503"/>
        <end position="516"/>
    </location>
</feature>
<dbReference type="GeneID" id="37031693"/>
<feature type="compositionally biased region" description="Basic and acidic residues" evidence="2">
    <location>
        <begin position="1"/>
        <end position="11"/>
    </location>
</feature>
<organism evidence="3 4">
    <name type="scientific">Jaminaea rosea</name>
    <dbReference type="NCBI Taxonomy" id="1569628"/>
    <lineage>
        <taxon>Eukaryota</taxon>
        <taxon>Fungi</taxon>
        <taxon>Dikarya</taxon>
        <taxon>Basidiomycota</taxon>
        <taxon>Ustilaginomycotina</taxon>
        <taxon>Exobasidiomycetes</taxon>
        <taxon>Microstromatales</taxon>
        <taxon>Microstromatales incertae sedis</taxon>
        <taxon>Jaminaea</taxon>
    </lineage>
</organism>
<feature type="compositionally biased region" description="Low complexity" evidence="2">
    <location>
        <begin position="286"/>
        <end position="301"/>
    </location>
</feature>
<feature type="region of interest" description="Disordered" evidence="2">
    <location>
        <begin position="691"/>
        <end position="794"/>
    </location>
</feature>
<feature type="region of interest" description="Disordered" evidence="2">
    <location>
        <begin position="208"/>
        <end position="228"/>
    </location>
</feature>
<protein>
    <submittedName>
        <fullName evidence="3">Uncharacterized protein</fullName>
    </submittedName>
</protein>